<dbReference type="InterPro" id="IPR047216">
    <property type="entry name" value="Endonuclease_DUF559_bact"/>
</dbReference>
<feature type="domain" description="DUF559" evidence="1">
    <location>
        <begin position="18"/>
        <end position="122"/>
    </location>
</feature>
<dbReference type="OrthoDB" id="9798754at2"/>
<protein>
    <submittedName>
        <fullName evidence="2">Endonuclease domain-containing protein</fullName>
    </submittedName>
</protein>
<gene>
    <name evidence="2" type="ORF">FSB78_13000</name>
</gene>
<dbReference type="InterPro" id="IPR007569">
    <property type="entry name" value="DUF559"/>
</dbReference>
<dbReference type="Pfam" id="PF04480">
    <property type="entry name" value="DUF559"/>
    <property type="match status" value="1"/>
</dbReference>
<sequence>MRGNAEGLTKRQLLPADTTRRARVLRRNTGEPERRLWGAVREAHPAQRFRRQVPLGPYFVDFCSHAARLVIEIDGDTHAGTAGYDAARTQFLNNEGYRVLRFWNNEVMENIDGVIQTIGAALSPDMQKGRP</sequence>
<dbReference type="SUPFAM" id="SSF52980">
    <property type="entry name" value="Restriction endonuclease-like"/>
    <property type="match status" value="1"/>
</dbReference>
<evidence type="ECO:0000259" key="1">
    <source>
        <dbReference type="Pfam" id="PF04480"/>
    </source>
</evidence>
<organism evidence="2 3">
    <name type="scientific">Sphingomonas ginsenosidivorax</name>
    <dbReference type="NCBI Taxonomy" id="862135"/>
    <lineage>
        <taxon>Bacteria</taxon>
        <taxon>Pseudomonadati</taxon>
        <taxon>Pseudomonadota</taxon>
        <taxon>Alphaproteobacteria</taxon>
        <taxon>Sphingomonadales</taxon>
        <taxon>Sphingomonadaceae</taxon>
        <taxon>Sphingomonas</taxon>
    </lineage>
</organism>
<reference evidence="2 3" key="1">
    <citation type="journal article" date="2013" name="Antonie Van Leeuwenhoek">
        <title>Sphingomonas ginsenosidivorax sp. nov., with the ability to transform ginsenosides.</title>
        <authorList>
            <person name="Jin X.F."/>
            <person name="Kim J.K."/>
            <person name="Liu Q.M."/>
            <person name="Kang M.S."/>
            <person name="He D."/>
            <person name="Jin F.X."/>
            <person name="Kim S.C."/>
            <person name="Im W.T."/>
        </authorList>
    </citation>
    <scope>NUCLEOTIDE SEQUENCE [LARGE SCALE GENOMIC DNA]</scope>
    <source>
        <strain evidence="2 3">KHI67</strain>
    </source>
</reference>
<dbReference type="EMBL" id="VOQR01000001">
    <property type="protein sequence ID" value="TXC71764.1"/>
    <property type="molecule type" value="Genomic_DNA"/>
</dbReference>
<dbReference type="Gene3D" id="3.40.960.10">
    <property type="entry name" value="VSR Endonuclease"/>
    <property type="match status" value="1"/>
</dbReference>
<dbReference type="PANTHER" id="PTHR38590:SF1">
    <property type="entry name" value="BLL0828 PROTEIN"/>
    <property type="match status" value="1"/>
</dbReference>
<keyword evidence="2" id="KW-0255">Endonuclease</keyword>
<name>A0A5C6UH50_9SPHN</name>
<evidence type="ECO:0000313" key="3">
    <source>
        <dbReference type="Proteomes" id="UP000321250"/>
    </source>
</evidence>
<keyword evidence="3" id="KW-1185">Reference proteome</keyword>
<dbReference type="CDD" id="cd01038">
    <property type="entry name" value="Endonuclease_DUF559"/>
    <property type="match status" value="1"/>
</dbReference>
<accession>A0A5C6UH50</accession>
<dbReference type="Proteomes" id="UP000321250">
    <property type="component" value="Unassembled WGS sequence"/>
</dbReference>
<keyword evidence="2" id="KW-0540">Nuclease</keyword>
<proteinExistence type="predicted"/>
<evidence type="ECO:0000313" key="2">
    <source>
        <dbReference type="EMBL" id="TXC71764.1"/>
    </source>
</evidence>
<dbReference type="InterPro" id="IPR011335">
    <property type="entry name" value="Restrct_endonuc-II-like"/>
</dbReference>
<dbReference type="PANTHER" id="PTHR38590">
    <property type="entry name" value="BLL0828 PROTEIN"/>
    <property type="match status" value="1"/>
</dbReference>
<comment type="caution">
    <text evidence="2">The sequence shown here is derived from an EMBL/GenBank/DDBJ whole genome shotgun (WGS) entry which is preliminary data.</text>
</comment>
<keyword evidence="2" id="KW-0378">Hydrolase</keyword>
<dbReference type="GO" id="GO:0004519">
    <property type="term" value="F:endonuclease activity"/>
    <property type="evidence" value="ECO:0007669"/>
    <property type="project" value="UniProtKB-KW"/>
</dbReference>
<dbReference type="AlphaFoldDB" id="A0A5C6UH50"/>